<dbReference type="AlphaFoldDB" id="D7FHN0"/>
<dbReference type="EMBL" id="FN647779">
    <property type="protein sequence ID" value="CBJ28587.1"/>
    <property type="molecule type" value="Genomic_DNA"/>
</dbReference>
<reference evidence="1 2" key="1">
    <citation type="journal article" date="2010" name="Nature">
        <title>The Ectocarpus genome and the independent evolution of multicellularity in brown algae.</title>
        <authorList>
            <person name="Cock J.M."/>
            <person name="Sterck L."/>
            <person name="Rouze P."/>
            <person name="Scornet D."/>
            <person name="Allen A.E."/>
            <person name="Amoutzias G."/>
            <person name="Anthouard V."/>
            <person name="Artiguenave F."/>
            <person name="Aury J.M."/>
            <person name="Badger J.H."/>
            <person name="Beszteri B."/>
            <person name="Billiau K."/>
            <person name="Bonnet E."/>
            <person name="Bothwell J.H."/>
            <person name="Bowler C."/>
            <person name="Boyen C."/>
            <person name="Brownlee C."/>
            <person name="Carrano C.J."/>
            <person name="Charrier B."/>
            <person name="Cho G.Y."/>
            <person name="Coelho S.M."/>
            <person name="Collen J."/>
            <person name="Corre E."/>
            <person name="Da Silva C."/>
            <person name="Delage L."/>
            <person name="Delaroque N."/>
            <person name="Dittami S.M."/>
            <person name="Doulbeau S."/>
            <person name="Elias M."/>
            <person name="Farnham G."/>
            <person name="Gachon C.M."/>
            <person name="Gschloessl B."/>
            <person name="Heesch S."/>
            <person name="Jabbari K."/>
            <person name="Jubin C."/>
            <person name="Kawai H."/>
            <person name="Kimura K."/>
            <person name="Kloareg B."/>
            <person name="Kupper F.C."/>
            <person name="Lang D."/>
            <person name="Le Bail A."/>
            <person name="Leblanc C."/>
            <person name="Lerouge P."/>
            <person name="Lohr M."/>
            <person name="Lopez P.J."/>
            <person name="Martens C."/>
            <person name="Maumus F."/>
            <person name="Michel G."/>
            <person name="Miranda-Saavedra D."/>
            <person name="Morales J."/>
            <person name="Moreau H."/>
            <person name="Motomura T."/>
            <person name="Nagasato C."/>
            <person name="Napoli C.A."/>
            <person name="Nelson D.R."/>
            <person name="Nyvall-Collen P."/>
            <person name="Peters A.F."/>
            <person name="Pommier C."/>
            <person name="Potin P."/>
            <person name="Poulain J."/>
            <person name="Quesneville H."/>
            <person name="Read B."/>
            <person name="Rensing S.A."/>
            <person name="Ritter A."/>
            <person name="Rousvoal S."/>
            <person name="Samanta M."/>
            <person name="Samson G."/>
            <person name="Schroeder D.C."/>
            <person name="Segurens B."/>
            <person name="Strittmatter M."/>
            <person name="Tonon T."/>
            <person name="Tregear J.W."/>
            <person name="Valentin K."/>
            <person name="von Dassow P."/>
            <person name="Yamagishi T."/>
            <person name="Van de Peer Y."/>
            <person name="Wincker P."/>
        </authorList>
    </citation>
    <scope>NUCLEOTIDE SEQUENCE [LARGE SCALE GENOMIC DNA]</scope>
    <source>
        <strain evidence="2">Ec32 / CCAP1310/4</strain>
    </source>
</reference>
<dbReference type="PANTHER" id="PTHR43113">
    <property type="entry name" value="NUCLEOSIDE-DIPHOSPHATE-SUGAR EPIMERASE"/>
    <property type="match status" value="1"/>
</dbReference>
<dbReference type="InParanoid" id="D7FHN0"/>
<keyword evidence="2" id="KW-1185">Reference proteome</keyword>
<proteinExistence type="predicted"/>
<accession>D7FHN0</accession>
<dbReference type="InterPro" id="IPR029045">
    <property type="entry name" value="ClpP/crotonase-like_dom_sf"/>
</dbReference>
<organism evidence="1 2">
    <name type="scientific">Ectocarpus siliculosus</name>
    <name type="common">Brown alga</name>
    <name type="synonym">Conferva siliculosa</name>
    <dbReference type="NCBI Taxonomy" id="2880"/>
    <lineage>
        <taxon>Eukaryota</taxon>
        <taxon>Sar</taxon>
        <taxon>Stramenopiles</taxon>
        <taxon>Ochrophyta</taxon>
        <taxon>PX clade</taxon>
        <taxon>Phaeophyceae</taxon>
        <taxon>Ectocarpales</taxon>
        <taxon>Ectocarpaceae</taxon>
        <taxon>Ectocarpus</taxon>
    </lineage>
</organism>
<dbReference type="STRING" id="2880.D7FHN0"/>
<evidence type="ECO:0000313" key="1">
    <source>
        <dbReference type="EMBL" id="CBJ28587.1"/>
    </source>
</evidence>
<sequence>MAAKRPMSSLRPPTLHADGFREVSGAAAVWTDMTKAYGFIDITYKVAYEDMTAKIAINRPELHNAFRPITVNEMRRAMDLAQDDRLGKKFALTAGLDDLCGTGTYVRPPGESEV</sequence>
<dbReference type="Gene3D" id="3.90.226.10">
    <property type="entry name" value="2-enoyl-CoA Hydratase, Chain A, domain 1"/>
    <property type="match status" value="1"/>
</dbReference>
<evidence type="ECO:0000313" key="2">
    <source>
        <dbReference type="Proteomes" id="UP000002630"/>
    </source>
</evidence>
<dbReference type="SUPFAM" id="SSF52096">
    <property type="entry name" value="ClpP/crotonase"/>
    <property type="match status" value="1"/>
</dbReference>
<protein>
    <submittedName>
        <fullName evidence="1">Naphthoate synthase</fullName>
    </submittedName>
</protein>
<dbReference type="EMBL" id="FN649750">
    <property type="protein sequence ID" value="CBJ28587.1"/>
    <property type="molecule type" value="Genomic_DNA"/>
</dbReference>
<name>D7FHN0_ECTSI</name>
<dbReference type="Proteomes" id="UP000002630">
    <property type="component" value="Linkage Group LG25"/>
</dbReference>
<gene>
    <name evidence="1" type="ORF">Esi_0109_0081</name>
</gene>
<dbReference type="GO" id="GO:0008935">
    <property type="term" value="F:1,4-dihydroxy-2-naphthoyl-CoA synthase activity"/>
    <property type="evidence" value="ECO:0007669"/>
    <property type="project" value="TreeGrafter"/>
</dbReference>
<dbReference type="PANTHER" id="PTHR43113:SF1">
    <property type="entry name" value="1,4-DIHYDROXY-2-NAPHTHOYL-COA SYNTHASE, PEROXISOMAL"/>
    <property type="match status" value="1"/>
</dbReference>